<sequence>MLQDNLLPLIDDMVAFIEGHGMRRVPTFVGEDVPSVLWEDEANPDSWKDFVETAKASNSVFVTMSETTLEKEDLELLIQELQEANFPDEEAPEFDEAQALTSQVGKVGYIQLGFVHQGVFFLHESMTQWYERYQQLLDSVEGFSDIVFNDEDADDES</sequence>
<dbReference type="OrthoDB" id="117309at2"/>
<gene>
    <name evidence="1" type="ORF">ESZ00_00540</name>
</gene>
<organism evidence="1 2">
    <name type="scientific">Silvibacterium dinghuense</name>
    <dbReference type="NCBI Taxonomy" id="1560006"/>
    <lineage>
        <taxon>Bacteria</taxon>
        <taxon>Pseudomonadati</taxon>
        <taxon>Acidobacteriota</taxon>
        <taxon>Terriglobia</taxon>
        <taxon>Terriglobales</taxon>
        <taxon>Acidobacteriaceae</taxon>
        <taxon>Silvibacterium</taxon>
    </lineage>
</organism>
<protein>
    <submittedName>
        <fullName evidence="1">Uncharacterized protein</fullName>
    </submittedName>
</protein>
<reference evidence="1 2" key="1">
    <citation type="journal article" date="2016" name="Int. J. Syst. Evol. Microbiol.">
        <title>Acidipila dinghuensis sp. nov., an acidobacterium isolated from forest soil.</title>
        <authorList>
            <person name="Jiang Y.W."/>
            <person name="Wang J."/>
            <person name="Chen M.H."/>
            <person name="Lv Y.Y."/>
            <person name="Qiu L.H."/>
        </authorList>
    </citation>
    <scope>NUCLEOTIDE SEQUENCE [LARGE SCALE GENOMIC DNA]</scope>
    <source>
        <strain evidence="1 2">DHOF10</strain>
    </source>
</reference>
<evidence type="ECO:0000313" key="2">
    <source>
        <dbReference type="Proteomes" id="UP000290253"/>
    </source>
</evidence>
<comment type="caution">
    <text evidence="1">The sequence shown here is derived from an EMBL/GenBank/DDBJ whole genome shotgun (WGS) entry which is preliminary data.</text>
</comment>
<proteinExistence type="predicted"/>
<keyword evidence="2" id="KW-1185">Reference proteome</keyword>
<accession>A0A4Q1SKR3</accession>
<evidence type="ECO:0000313" key="1">
    <source>
        <dbReference type="EMBL" id="RXS98063.1"/>
    </source>
</evidence>
<name>A0A4Q1SKR3_9BACT</name>
<dbReference type="EMBL" id="SDMK01000001">
    <property type="protein sequence ID" value="RXS98063.1"/>
    <property type="molecule type" value="Genomic_DNA"/>
</dbReference>
<dbReference type="AlphaFoldDB" id="A0A4Q1SKR3"/>
<dbReference type="Proteomes" id="UP000290253">
    <property type="component" value="Unassembled WGS sequence"/>
</dbReference>